<organism evidence="1 2">
    <name type="scientific">Photorhabdus namnaonensis</name>
    <dbReference type="NCBI Taxonomy" id="1851568"/>
    <lineage>
        <taxon>Bacteria</taxon>
        <taxon>Pseudomonadati</taxon>
        <taxon>Pseudomonadota</taxon>
        <taxon>Gammaproteobacteria</taxon>
        <taxon>Enterobacterales</taxon>
        <taxon>Morganellaceae</taxon>
        <taxon>Photorhabdus</taxon>
    </lineage>
</organism>
<gene>
    <name evidence="1" type="ORF">Phpb_01790</name>
</gene>
<evidence type="ECO:0000313" key="2">
    <source>
        <dbReference type="Proteomes" id="UP000092665"/>
    </source>
</evidence>
<dbReference type="Proteomes" id="UP000092665">
    <property type="component" value="Unassembled WGS sequence"/>
</dbReference>
<evidence type="ECO:0000313" key="1">
    <source>
        <dbReference type="EMBL" id="OCA55172.1"/>
    </source>
</evidence>
<name>A0A1B8YJ79_9GAMM</name>
<accession>A0A1B8YJ79</accession>
<proteinExistence type="predicted"/>
<dbReference type="PATRIC" id="fig|29488.15.peg.1952"/>
<reference evidence="2" key="1">
    <citation type="submission" date="2015-11" db="EMBL/GenBank/DDBJ databases">
        <authorList>
            <person name="Tobias N.J."/>
            <person name="Mishra B."/>
            <person name="Gupta D.K."/>
            <person name="Thines M."/>
            <person name="Stinear T.P."/>
            <person name="Bode H.B."/>
        </authorList>
    </citation>
    <scope>NUCLEOTIDE SEQUENCE [LARGE SCALE GENOMIC DNA]</scope>
    <source>
        <strain evidence="2">PB45.5</strain>
    </source>
</reference>
<protein>
    <submittedName>
        <fullName evidence="1">Uncharacterized protein</fullName>
    </submittedName>
</protein>
<keyword evidence="2" id="KW-1185">Reference proteome</keyword>
<dbReference type="AlphaFoldDB" id="A0A1B8YJ79"/>
<comment type="caution">
    <text evidence="1">The sequence shown here is derived from an EMBL/GenBank/DDBJ whole genome shotgun (WGS) entry which is preliminary data.</text>
</comment>
<sequence>MAEDHLSLSKGVSMSNQTLIERYRNRLIAAKLDAMTEKTSSHCIAVSLHDGSMCTVELSEEILRKALHVFFEVPAYNEYTRCKADNYILNSYSDCLSKHGDRLTGEGNDFMCVLIKLIAERAIHSGFSPEYIFQ</sequence>
<dbReference type="EMBL" id="LOIC01000044">
    <property type="protein sequence ID" value="OCA55172.1"/>
    <property type="molecule type" value="Genomic_DNA"/>
</dbReference>